<comment type="cofactor">
    <cofactor evidence="1">
        <name>Mg(2+)</name>
        <dbReference type="ChEBI" id="CHEBI:18420"/>
    </cofactor>
</comment>
<feature type="domain" description="Nudix hydrolase" evidence="4">
    <location>
        <begin position="1"/>
        <end position="120"/>
    </location>
</feature>
<dbReference type="PRINTS" id="PR00502">
    <property type="entry name" value="NUDIXFAMILY"/>
</dbReference>
<dbReference type="PROSITE" id="PS00893">
    <property type="entry name" value="NUDIX_BOX"/>
    <property type="match status" value="1"/>
</dbReference>
<organism evidence="5 6">
    <name type="scientific">Cohnella luojiensis</name>
    <dbReference type="NCBI Taxonomy" id="652876"/>
    <lineage>
        <taxon>Bacteria</taxon>
        <taxon>Bacillati</taxon>
        <taxon>Bacillota</taxon>
        <taxon>Bacilli</taxon>
        <taxon>Bacillales</taxon>
        <taxon>Paenibacillaceae</taxon>
        <taxon>Cohnella</taxon>
    </lineage>
</organism>
<evidence type="ECO:0000259" key="4">
    <source>
        <dbReference type="PROSITE" id="PS51462"/>
    </source>
</evidence>
<dbReference type="CDD" id="cd02883">
    <property type="entry name" value="NUDIX_Hydrolase"/>
    <property type="match status" value="1"/>
</dbReference>
<dbReference type="SUPFAM" id="SSF55811">
    <property type="entry name" value="Nudix"/>
    <property type="match status" value="1"/>
</dbReference>
<evidence type="ECO:0000256" key="2">
    <source>
        <dbReference type="ARBA" id="ARBA00022801"/>
    </source>
</evidence>
<protein>
    <submittedName>
        <fullName evidence="5">NUDIX domain-containing protein</fullName>
    </submittedName>
</protein>
<dbReference type="EMBL" id="SOMN01000069">
    <property type="protein sequence ID" value="TFE19363.1"/>
    <property type="molecule type" value="Genomic_DNA"/>
</dbReference>
<dbReference type="Gene3D" id="3.90.79.10">
    <property type="entry name" value="Nucleoside Triphosphate Pyrophosphohydrolase"/>
    <property type="match status" value="1"/>
</dbReference>
<accession>A0A4Y8LPI3</accession>
<dbReference type="PANTHER" id="PTHR43046">
    <property type="entry name" value="GDP-MANNOSE MANNOSYL HYDROLASE"/>
    <property type="match status" value="1"/>
</dbReference>
<evidence type="ECO:0000313" key="6">
    <source>
        <dbReference type="Proteomes" id="UP000297900"/>
    </source>
</evidence>
<comment type="similarity">
    <text evidence="3">Belongs to the Nudix hydrolase family.</text>
</comment>
<dbReference type="Proteomes" id="UP000297900">
    <property type="component" value="Unassembled WGS sequence"/>
</dbReference>
<dbReference type="AlphaFoldDB" id="A0A4Y8LPI3"/>
<evidence type="ECO:0000256" key="3">
    <source>
        <dbReference type="RuleBase" id="RU003476"/>
    </source>
</evidence>
<dbReference type="InterPro" id="IPR020084">
    <property type="entry name" value="NUDIX_hydrolase_CS"/>
</dbReference>
<reference evidence="5 6" key="1">
    <citation type="submission" date="2019-03" db="EMBL/GenBank/DDBJ databases">
        <title>Cohnella endophytica sp. nov., a novel endophytic bacterium isolated from bark of Sonneratia apetala.</title>
        <authorList>
            <person name="Tuo L."/>
        </authorList>
    </citation>
    <scope>NUCLEOTIDE SEQUENCE [LARGE SCALE GENOMIC DNA]</scope>
    <source>
        <strain evidence="5 6">CCTCC AB 208254</strain>
    </source>
</reference>
<evidence type="ECO:0000256" key="1">
    <source>
        <dbReference type="ARBA" id="ARBA00001946"/>
    </source>
</evidence>
<evidence type="ECO:0000313" key="5">
    <source>
        <dbReference type="EMBL" id="TFE19363.1"/>
    </source>
</evidence>
<name>A0A4Y8LPI3_9BACL</name>
<keyword evidence="2 3" id="KW-0378">Hydrolase</keyword>
<dbReference type="InterPro" id="IPR020476">
    <property type="entry name" value="Nudix_hydrolase"/>
</dbReference>
<dbReference type="PANTHER" id="PTHR43046:SF14">
    <property type="entry name" value="MUTT_NUDIX FAMILY PROTEIN"/>
    <property type="match status" value="1"/>
</dbReference>
<dbReference type="GO" id="GO:0016787">
    <property type="term" value="F:hydrolase activity"/>
    <property type="evidence" value="ECO:0007669"/>
    <property type="project" value="UniProtKB-KW"/>
</dbReference>
<dbReference type="InterPro" id="IPR000086">
    <property type="entry name" value="NUDIX_hydrolase_dom"/>
</dbReference>
<keyword evidence="6" id="KW-1185">Reference proteome</keyword>
<sequence>MISQALIINDGKVLMVRQYVQRGDIVWNFPGGGIEEGETPEEACIREVKEETGYDVELLNQIYVKDMKYTFIAKIVGGTEGTDYNIKGNEDILELTWKSLEDSETFDAYTRPIIEQFVSQVEEVPNITFGTLSI</sequence>
<dbReference type="PROSITE" id="PS51462">
    <property type="entry name" value="NUDIX"/>
    <property type="match status" value="1"/>
</dbReference>
<comment type="caution">
    <text evidence="5">The sequence shown here is derived from an EMBL/GenBank/DDBJ whole genome shotgun (WGS) entry which is preliminary data.</text>
</comment>
<dbReference type="Pfam" id="PF00293">
    <property type="entry name" value="NUDIX"/>
    <property type="match status" value="1"/>
</dbReference>
<dbReference type="RefSeq" id="WP_135154658.1">
    <property type="nucleotide sequence ID" value="NZ_SOMN01000069.1"/>
</dbReference>
<proteinExistence type="inferred from homology"/>
<dbReference type="OrthoDB" id="9800077at2"/>
<dbReference type="InterPro" id="IPR015797">
    <property type="entry name" value="NUDIX_hydrolase-like_dom_sf"/>
</dbReference>
<gene>
    <name evidence="5" type="ORF">E2980_23465</name>
</gene>